<reference evidence="1" key="1">
    <citation type="submission" date="2021-08" db="EMBL/GenBank/DDBJ databases">
        <title>The first chromosome-level gecko genome reveals the dynamic sex chromosomes of Neotropical dwarf geckos (Sphaerodactylidae: Sphaerodactylus).</title>
        <authorList>
            <person name="Pinto B.J."/>
            <person name="Keating S.E."/>
            <person name="Gamble T."/>
        </authorList>
    </citation>
    <scope>NUCLEOTIDE SEQUENCE</scope>
    <source>
        <strain evidence="1">TG3544</strain>
    </source>
</reference>
<sequence length="521" mass="59549">MSTNFSPVETGVPRWRYQFRSSCKLLLNLFRDTENSLPFTPEPPLTPVCNLIQGFRNGSTLAGDTPRRRLDLSNLSNGEEETAFYFSPSPGTLEAAQKNLAEPQDNLRDSRRQCAQLLQAEVQCSTPGILGCSHQVDCGVNSPSMNKENESNFLKYPGWQMPRSLLFQKKPPATHLICCAAAPERGSLEEYEMKDLGSPVAALATQRIREALDGFPELCPEELEEIEKPLAGHPSSMAVLLSGPLLSQDINVNEDSVNKNRLFRSPSLPEKLSRPTLKLTVKNHGDETPMKAKQKHSPVQEQSDGVGILKKTASFSDIEIVRALDQDFGHRHLIGDFSNVFALPTVMGRHQDLRYITSQTMAALLQNQFQSLIEKFCIIDCRYPYEYHGGHIKGALNIHRQDDLFERFLRKPFLPSAPQKHLILVFHCEFSSERGPKMCRYLREEDRAMNEYPTLHYPELYVLQGGYKDFFQEYKELCEPQSYCPMHHQDFKEEMLRFRVRSKTWAGERKRRDQIAHIMKL</sequence>
<name>A0ACB8EJ23_9SAUR</name>
<protein>
    <submittedName>
        <fullName evidence="1">Uncharacterized protein</fullName>
    </submittedName>
</protein>
<accession>A0ACB8EJ23</accession>
<dbReference type="Proteomes" id="UP000827872">
    <property type="component" value="Linkage Group LG03"/>
</dbReference>
<evidence type="ECO:0000313" key="1">
    <source>
        <dbReference type="EMBL" id="KAH7992305.1"/>
    </source>
</evidence>
<evidence type="ECO:0000313" key="2">
    <source>
        <dbReference type="Proteomes" id="UP000827872"/>
    </source>
</evidence>
<organism evidence="1 2">
    <name type="scientific">Sphaerodactylus townsendi</name>
    <dbReference type="NCBI Taxonomy" id="933632"/>
    <lineage>
        <taxon>Eukaryota</taxon>
        <taxon>Metazoa</taxon>
        <taxon>Chordata</taxon>
        <taxon>Craniata</taxon>
        <taxon>Vertebrata</taxon>
        <taxon>Euteleostomi</taxon>
        <taxon>Lepidosauria</taxon>
        <taxon>Squamata</taxon>
        <taxon>Bifurcata</taxon>
        <taxon>Gekkota</taxon>
        <taxon>Sphaerodactylidae</taxon>
        <taxon>Sphaerodactylus</taxon>
    </lineage>
</organism>
<gene>
    <name evidence="1" type="ORF">K3G42_021433</name>
</gene>
<comment type="caution">
    <text evidence="1">The sequence shown here is derived from an EMBL/GenBank/DDBJ whole genome shotgun (WGS) entry which is preliminary data.</text>
</comment>
<keyword evidence="2" id="KW-1185">Reference proteome</keyword>
<dbReference type="EMBL" id="CM037616">
    <property type="protein sequence ID" value="KAH7992305.1"/>
    <property type="molecule type" value="Genomic_DNA"/>
</dbReference>
<proteinExistence type="predicted"/>